<evidence type="ECO:0000313" key="2">
    <source>
        <dbReference type="Proteomes" id="UP000199159"/>
    </source>
</evidence>
<dbReference type="Pfam" id="PF08968">
    <property type="entry name" value="DUF1885"/>
    <property type="match status" value="1"/>
</dbReference>
<proteinExistence type="predicted"/>
<dbReference type="RefSeq" id="WP_090850582.1">
    <property type="nucleotide sequence ID" value="NZ_FNJU01000002.1"/>
</dbReference>
<keyword evidence="2" id="KW-1185">Reference proteome</keyword>
<dbReference type="OrthoDB" id="2966171at2"/>
<dbReference type="InterPro" id="IPR015062">
    <property type="entry name" value="DUF1885"/>
</dbReference>
<evidence type="ECO:0000313" key="1">
    <source>
        <dbReference type="EMBL" id="SDP29532.1"/>
    </source>
</evidence>
<name>A0A1H0RIY7_9BACI</name>
<gene>
    <name evidence="1" type="ORF">SAMN05216565_102241</name>
</gene>
<reference evidence="2" key="1">
    <citation type="submission" date="2016-10" db="EMBL/GenBank/DDBJ databases">
        <authorList>
            <person name="Varghese N."/>
            <person name="Submissions S."/>
        </authorList>
    </citation>
    <scope>NUCLEOTIDE SEQUENCE [LARGE SCALE GENOMIC DNA]</scope>
    <source>
        <strain evidence="2">IBRC-M10078</strain>
    </source>
</reference>
<accession>A0A1H0RIY7</accession>
<dbReference type="AlphaFoldDB" id="A0A1H0RIY7"/>
<dbReference type="STRING" id="930152.SAMN05216565_102241"/>
<protein>
    <recommendedName>
        <fullName evidence="3">DUF1885 family protein</fullName>
    </recommendedName>
</protein>
<dbReference type="Proteomes" id="UP000199159">
    <property type="component" value="Unassembled WGS sequence"/>
</dbReference>
<dbReference type="EMBL" id="FNJU01000002">
    <property type="protein sequence ID" value="SDP29532.1"/>
    <property type="molecule type" value="Genomic_DNA"/>
</dbReference>
<sequence>MINAYIKLVAGSVTQEVTLDDVKDLLHYYQEITSKTGSQLDWDYSEHAFPYKITKEQEDYFVLESKDSRYRSIIIGVGKELSGGNTQAYIQVSLPQQSTHGDKGKANEFCKFLGKKFEGELHMFNGRVMYYYKRK</sequence>
<dbReference type="SUPFAM" id="SSF111171">
    <property type="entry name" value="Rbstp2229 protein"/>
    <property type="match status" value="1"/>
</dbReference>
<dbReference type="Gene3D" id="3.30.310.120">
    <property type="entry name" value="Rbstp2229 like protein"/>
    <property type="match status" value="1"/>
</dbReference>
<dbReference type="InterPro" id="IPR036294">
    <property type="entry name" value="Rbstp2229-like_sf"/>
</dbReference>
<dbReference type="Gene3D" id="1.20.5.850">
    <property type="entry name" value="Rbstp2229 protein"/>
    <property type="match status" value="1"/>
</dbReference>
<evidence type="ECO:0008006" key="3">
    <source>
        <dbReference type="Google" id="ProtNLM"/>
    </source>
</evidence>
<organism evidence="1 2">
    <name type="scientific">Litchfieldia salsa</name>
    <dbReference type="NCBI Taxonomy" id="930152"/>
    <lineage>
        <taxon>Bacteria</taxon>
        <taxon>Bacillati</taxon>
        <taxon>Bacillota</taxon>
        <taxon>Bacilli</taxon>
        <taxon>Bacillales</taxon>
        <taxon>Bacillaceae</taxon>
        <taxon>Litchfieldia</taxon>
    </lineage>
</organism>